<dbReference type="AlphaFoldDB" id="A0A1D9QDQ4"/>
<proteinExistence type="predicted"/>
<protein>
    <submittedName>
        <fullName evidence="1">Uncharacterized protein</fullName>
    </submittedName>
</protein>
<dbReference type="RefSeq" id="XP_001590418.1">
    <property type="nucleotide sequence ID" value="XM_001590368.1"/>
</dbReference>
<dbReference type="EMBL" id="CP017823">
    <property type="protein sequence ID" value="APA12743.1"/>
    <property type="molecule type" value="Genomic_DNA"/>
</dbReference>
<organism evidence="1 2">
    <name type="scientific">Sclerotinia sclerotiorum (strain ATCC 18683 / 1980 / Ss-1)</name>
    <name type="common">White mold</name>
    <name type="synonym">Whetzelinia sclerotiorum</name>
    <dbReference type="NCBI Taxonomy" id="665079"/>
    <lineage>
        <taxon>Eukaryota</taxon>
        <taxon>Fungi</taxon>
        <taxon>Dikarya</taxon>
        <taxon>Ascomycota</taxon>
        <taxon>Pezizomycotina</taxon>
        <taxon>Leotiomycetes</taxon>
        <taxon>Helotiales</taxon>
        <taxon>Sclerotiniaceae</taxon>
        <taxon>Sclerotinia</taxon>
    </lineage>
</organism>
<sequence length="94" mass="10599">MKADNMFDLIDKTNNKIYGKLLNAHDEIIKQNNIAPYKYAFPGMDGIASTYKDFTINIILAQINAPPKYLTNLKKNRIVPDIANAKKLKDVGTD</sequence>
<dbReference type="Proteomes" id="UP000177798">
    <property type="component" value="Chromosome 10"/>
</dbReference>
<dbReference type="OrthoDB" id="5428738at2759"/>
<accession>A0A1D9QDQ4</accession>
<reference evidence="2" key="1">
    <citation type="journal article" date="2017" name="Genome Biol. Evol.">
        <title>The complete genome sequence of the phytopathogenic fungus Sclerotinia sclerotiorum reveals insights into the genome architecture of broad host range pathogens.</title>
        <authorList>
            <person name="Derbyshire M."/>
            <person name="Denton-Giles M."/>
            <person name="Hegedus D."/>
            <person name="Seifbarghy S."/>
            <person name="Rollins J."/>
            <person name="van Kan J."/>
            <person name="Seidl M.F."/>
            <person name="Faino L."/>
            <person name="Mbengue M."/>
            <person name="Navaud O."/>
            <person name="Raffaele S."/>
            <person name="Hammond-Kosack K."/>
            <person name="Heard S."/>
            <person name="Oliver R."/>
        </authorList>
    </citation>
    <scope>NUCLEOTIDE SEQUENCE [LARGE SCALE GENOMIC DNA]</scope>
    <source>
        <strain evidence="2">ATCC 18683 / 1980 / Ss-1</strain>
    </source>
</reference>
<gene>
    <name evidence="1" type="ORF">sscle_10g075130</name>
</gene>
<dbReference type="KEGG" id="ssl:SS1G_08158"/>
<dbReference type="VEuPathDB" id="FungiDB:sscle_10g075130"/>
<evidence type="ECO:0000313" key="2">
    <source>
        <dbReference type="Proteomes" id="UP000177798"/>
    </source>
</evidence>
<evidence type="ECO:0000313" key="1">
    <source>
        <dbReference type="EMBL" id="APA12743.1"/>
    </source>
</evidence>
<name>A0A1D9QDQ4_SCLS1</name>